<dbReference type="AlphaFoldDB" id="A0A087G0N0"/>
<organism evidence="1 2">
    <name type="scientific">Arabis alpina</name>
    <name type="common">Alpine rock-cress</name>
    <dbReference type="NCBI Taxonomy" id="50452"/>
    <lineage>
        <taxon>Eukaryota</taxon>
        <taxon>Viridiplantae</taxon>
        <taxon>Streptophyta</taxon>
        <taxon>Embryophyta</taxon>
        <taxon>Tracheophyta</taxon>
        <taxon>Spermatophyta</taxon>
        <taxon>Magnoliopsida</taxon>
        <taxon>eudicotyledons</taxon>
        <taxon>Gunneridae</taxon>
        <taxon>Pentapetalae</taxon>
        <taxon>rosids</taxon>
        <taxon>malvids</taxon>
        <taxon>Brassicales</taxon>
        <taxon>Brassicaceae</taxon>
        <taxon>Arabideae</taxon>
        <taxon>Arabis</taxon>
    </lineage>
</organism>
<sequence length="49" mass="5123">GKGVSGGGEFNPWEGLGLSIFATSSLRLIAGDVPRVRSMTSQAIRSTEE</sequence>
<gene>
    <name evidence="1" type="ORF">AALP_AAs74876U000100</name>
</gene>
<keyword evidence="2" id="KW-1185">Reference proteome</keyword>
<feature type="non-terminal residue" evidence="1">
    <location>
        <position position="1"/>
    </location>
</feature>
<dbReference type="EMBL" id="KL979188">
    <property type="protein sequence ID" value="KFK23432.1"/>
    <property type="molecule type" value="Genomic_DNA"/>
</dbReference>
<protein>
    <submittedName>
        <fullName evidence="1">Uncharacterized protein</fullName>
    </submittedName>
</protein>
<proteinExistence type="predicted"/>
<dbReference type="Proteomes" id="UP000029120">
    <property type="component" value="Unassembled WGS sequence"/>
</dbReference>
<evidence type="ECO:0000313" key="2">
    <source>
        <dbReference type="Proteomes" id="UP000029120"/>
    </source>
</evidence>
<evidence type="ECO:0000313" key="1">
    <source>
        <dbReference type="EMBL" id="KFK23432.1"/>
    </source>
</evidence>
<reference evidence="2" key="1">
    <citation type="journal article" date="2015" name="Nat. Plants">
        <title>Genome expansion of Arabis alpina linked with retrotransposition and reduced symmetric DNA methylation.</title>
        <authorList>
            <person name="Willing E.M."/>
            <person name="Rawat V."/>
            <person name="Mandakova T."/>
            <person name="Maumus F."/>
            <person name="James G.V."/>
            <person name="Nordstroem K.J."/>
            <person name="Becker C."/>
            <person name="Warthmann N."/>
            <person name="Chica C."/>
            <person name="Szarzynska B."/>
            <person name="Zytnicki M."/>
            <person name="Albani M.C."/>
            <person name="Kiefer C."/>
            <person name="Bergonzi S."/>
            <person name="Castaings L."/>
            <person name="Mateos J.L."/>
            <person name="Berns M.C."/>
            <person name="Bujdoso N."/>
            <person name="Piofczyk T."/>
            <person name="de Lorenzo L."/>
            <person name="Barrero-Sicilia C."/>
            <person name="Mateos I."/>
            <person name="Piednoel M."/>
            <person name="Hagmann J."/>
            <person name="Chen-Min-Tao R."/>
            <person name="Iglesias-Fernandez R."/>
            <person name="Schuster S.C."/>
            <person name="Alonso-Blanco C."/>
            <person name="Roudier F."/>
            <person name="Carbonero P."/>
            <person name="Paz-Ares J."/>
            <person name="Davis S.J."/>
            <person name="Pecinka A."/>
            <person name="Quesneville H."/>
            <person name="Colot V."/>
            <person name="Lysak M.A."/>
            <person name="Weigel D."/>
            <person name="Coupland G."/>
            <person name="Schneeberger K."/>
        </authorList>
    </citation>
    <scope>NUCLEOTIDE SEQUENCE [LARGE SCALE GENOMIC DNA]</scope>
    <source>
        <strain evidence="2">cv. Pajares</strain>
    </source>
</reference>
<name>A0A087G0N0_ARAAL</name>
<accession>A0A087G0N0</accession>
<dbReference type="Gramene" id="KFK23432">
    <property type="protein sequence ID" value="KFK23432"/>
    <property type="gene ID" value="AALP_AAs74876U000100"/>
</dbReference>